<dbReference type="Proteomes" id="UP000536509">
    <property type="component" value="Unassembled WGS sequence"/>
</dbReference>
<reference evidence="2 3" key="1">
    <citation type="submission" date="2020-05" db="EMBL/GenBank/DDBJ databases">
        <title>Draft genome of Flavobacterium sp. IMCC34852.</title>
        <authorList>
            <person name="Song J."/>
            <person name="Cho J.-C."/>
        </authorList>
    </citation>
    <scope>NUCLEOTIDE SEQUENCE [LARGE SCALE GENOMIC DNA]</scope>
    <source>
        <strain evidence="2 3">IMCC34852</strain>
    </source>
</reference>
<protein>
    <recommendedName>
        <fullName evidence="1">Novel STAND NTPase 3 domain-containing protein</fullName>
    </recommendedName>
</protein>
<evidence type="ECO:0000313" key="2">
    <source>
        <dbReference type="EMBL" id="NNT71639.1"/>
    </source>
</evidence>
<dbReference type="InterPro" id="IPR049050">
    <property type="entry name" value="nSTAND3"/>
</dbReference>
<organism evidence="2 3">
    <name type="scientific">Flavobacterium rivulicola</name>
    <dbReference type="NCBI Taxonomy" id="2732161"/>
    <lineage>
        <taxon>Bacteria</taxon>
        <taxon>Pseudomonadati</taxon>
        <taxon>Bacteroidota</taxon>
        <taxon>Flavobacteriia</taxon>
        <taxon>Flavobacteriales</taxon>
        <taxon>Flavobacteriaceae</taxon>
        <taxon>Flavobacterium</taxon>
    </lineage>
</organism>
<evidence type="ECO:0000313" key="3">
    <source>
        <dbReference type="Proteomes" id="UP000536509"/>
    </source>
</evidence>
<dbReference type="EMBL" id="JABEVX010000002">
    <property type="protein sequence ID" value="NNT71639.1"/>
    <property type="molecule type" value="Genomic_DNA"/>
</dbReference>
<feature type="domain" description="Novel STAND NTPase 3" evidence="1">
    <location>
        <begin position="186"/>
        <end position="313"/>
    </location>
</feature>
<dbReference type="Pfam" id="PF20720">
    <property type="entry name" value="nSTAND3"/>
    <property type="match status" value="1"/>
</dbReference>
<dbReference type="SUPFAM" id="SSF52540">
    <property type="entry name" value="P-loop containing nucleoside triphosphate hydrolases"/>
    <property type="match status" value="1"/>
</dbReference>
<comment type="caution">
    <text evidence="2">The sequence shown here is derived from an EMBL/GenBank/DDBJ whole genome shotgun (WGS) entry which is preliminary data.</text>
</comment>
<evidence type="ECO:0000259" key="1">
    <source>
        <dbReference type="Pfam" id="PF20720"/>
    </source>
</evidence>
<dbReference type="AlphaFoldDB" id="A0A7Y3R814"/>
<gene>
    <name evidence="2" type="ORF">HKT18_05340</name>
</gene>
<dbReference type="InterPro" id="IPR027417">
    <property type="entry name" value="P-loop_NTPase"/>
</dbReference>
<keyword evidence="3" id="KW-1185">Reference proteome</keyword>
<proteinExistence type="predicted"/>
<name>A0A7Y3R814_9FLAO</name>
<accession>A0A7Y3R814</accession>
<sequence>MITAIEQALQRCNPDKFANLCRLYLAYRFPIVNATGLVVGKEKSKKGTPDNFITDGDNFIFNEVTTIDKKELIKKLKNDIKHCFAQKDIPTASISKIILICNQEINTIIHKEIADYKNTFNNVADLELIGIDAFSTIIFRDYPSIARDLGLPIDSGQILEMSDFITQYEKSKFATPLSNAFYNRKDDLEKSNNLLKLKDYLIITGSAGVGKTKFSLELASNFHKENPQYIIKYIRNNNQLIWEDLKVQIVKNKKYLIVVDDANKLRSNLSSIVNFKDEFNEGSIKIILTVRNYLKKEVENELKNFEEIELNNFDKAELSNILQSPEYNITNYYVDRIYSISKGNPRIALMAAIAGINKDIEKLNKASLILEEYFSSVNVTIKDDLALLKVAGILSMFRSIDVANRQQLDEISNYFKIENNVIIEKLTLLVENELADEFKSTYKVADQILGEYIFYLVFIKEKYIPFTQLLDLYFDEHKISLMRLLNPIVSNYGFNETKELIIQDLNTKWNTLKNDNDKAIRFLDSFWFYMQTEVLVFSNSQINQLKQIEIDYLKFELYKDNHIKSYDDKLISLLVNFHNIPEKFEFALDLLIKYGLSDTLIFTKVLKAFKQSFVYERYSYEYGYQAQIQLFDFLYSKVPQNPILYSKIIMFIADPFLVDAYQYNQGGDGRSIYFGNMCIILTDAQKEFRRKLFNFIFDCYKQEQLKEHVLAFFERHHYSHGREREKCVISFDKNLIVPFFLANFKEATFRESLIIKNYLRTLHFSKVRYRKEVKKLIYSKDFNLWLKLDRKFERDEPVLSEFIDFKFEDYKDFFDSLNRISENKSGSSSCIETVLSPVSDVLQDLGCRNFPLFIEVLEYALKYDYSFRLYFGKILSHQDYSEERLDQLKSVFKPAKNGEFYLMELFTRVPKQFLKVEDYYYLVEVISKSDDKNVWFIDHLIRRIPDIELDVESEIDKLLDVIIFKIQHYENLYMHCEFFKIIHDNYNSLFLKFLKKIEKIYLYFDNQRRHFDYDLEVLKIILTYNPKFITDLLKYNYDQKDYLSMRDFDNNDFERLWELDNYEVVFDNMIDYLVRFKRIFLHRASEISKAFKGYSPKEIDFLNKKLIATKDNKMIELIFNIVTTIYRDKMLDFLKIILEKDCDIELFKRLDFYTSAGVTMGSRLPNLQFELTQYEKVLKFLHDQKDIKYLNFIEIIERNIMYAKASIERERREEFISEWD</sequence>
<dbReference type="RefSeq" id="WP_171221826.1">
    <property type="nucleotide sequence ID" value="NZ_CP121446.1"/>
</dbReference>